<keyword evidence="1" id="KW-0805">Transcription regulation</keyword>
<dbReference type="Gene3D" id="3.40.50.2300">
    <property type="match status" value="2"/>
</dbReference>
<dbReference type="InterPro" id="IPR046335">
    <property type="entry name" value="LacI/GalR-like_sensor"/>
</dbReference>
<evidence type="ECO:0000256" key="2">
    <source>
        <dbReference type="ARBA" id="ARBA00023125"/>
    </source>
</evidence>
<dbReference type="SUPFAM" id="SSF47413">
    <property type="entry name" value="lambda repressor-like DNA-binding domains"/>
    <property type="match status" value="1"/>
</dbReference>
<dbReference type="Proteomes" id="UP001501475">
    <property type="component" value="Unassembled WGS sequence"/>
</dbReference>
<sequence>MRDVAALAGVSVKTVSRVVNEESGVKADVRARVLAAATRLDYRHNLAASNLRRSRARTGVVGVLVQDLGNSFSASLVRALEDAWRDRGLMVLAASLDEAAEREQQIVENLITRRVDGLVIVPASPRHDYLAPEIRAGLPVVFADRLPRGIDTDSVTTDNRRGAFLAINHLVHVGHRRIAVLTDAPSIATAEERISGVQDALAAHGREGTLDLLHTGIRSEADAEAAVRALMAEPSPPTAIFAARNVLAQGSVRALAEMGLRHSVALVGFDDFPLAQLLDPPLTVVRQDVARLARLVGTRLLERLDGDTSAPIHEIIKPTLIARGSGEIPPS</sequence>
<evidence type="ECO:0000256" key="1">
    <source>
        <dbReference type="ARBA" id="ARBA00023015"/>
    </source>
</evidence>
<dbReference type="SUPFAM" id="SSF53822">
    <property type="entry name" value="Periplasmic binding protein-like I"/>
    <property type="match status" value="1"/>
</dbReference>
<dbReference type="PANTHER" id="PTHR30146:SF109">
    <property type="entry name" value="HTH-TYPE TRANSCRIPTIONAL REGULATOR GALS"/>
    <property type="match status" value="1"/>
</dbReference>
<organism evidence="5 6">
    <name type="scientific">Nostocoides vanveenii</name>
    <dbReference type="NCBI Taxonomy" id="330835"/>
    <lineage>
        <taxon>Bacteria</taxon>
        <taxon>Bacillati</taxon>
        <taxon>Actinomycetota</taxon>
        <taxon>Actinomycetes</taxon>
        <taxon>Micrococcales</taxon>
        <taxon>Intrasporangiaceae</taxon>
        <taxon>Nostocoides</taxon>
    </lineage>
</organism>
<keyword evidence="3" id="KW-0804">Transcription</keyword>
<evidence type="ECO:0000256" key="3">
    <source>
        <dbReference type="ARBA" id="ARBA00023163"/>
    </source>
</evidence>
<dbReference type="InterPro" id="IPR000843">
    <property type="entry name" value="HTH_LacI"/>
</dbReference>
<dbReference type="Gene3D" id="1.10.260.40">
    <property type="entry name" value="lambda repressor-like DNA-binding domains"/>
    <property type="match status" value="1"/>
</dbReference>
<evidence type="ECO:0000313" key="6">
    <source>
        <dbReference type="Proteomes" id="UP001501475"/>
    </source>
</evidence>
<proteinExistence type="predicted"/>
<dbReference type="Pfam" id="PF13377">
    <property type="entry name" value="Peripla_BP_3"/>
    <property type="match status" value="1"/>
</dbReference>
<dbReference type="CDD" id="cd01392">
    <property type="entry name" value="HTH_LacI"/>
    <property type="match status" value="1"/>
</dbReference>
<protein>
    <submittedName>
        <fullName evidence="5">LacI family DNA-binding transcriptional regulator</fullName>
    </submittedName>
</protein>
<comment type="caution">
    <text evidence="5">The sequence shown here is derived from an EMBL/GenBank/DDBJ whole genome shotgun (WGS) entry which is preliminary data.</text>
</comment>
<dbReference type="InterPro" id="IPR010982">
    <property type="entry name" value="Lambda_DNA-bd_dom_sf"/>
</dbReference>
<dbReference type="SMART" id="SM00354">
    <property type="entry name" value="HTH_LACI"/>
    <property type="match status" value="1"/>
</dbReference>
<dbReference type="PANTHER" id="PTHR30146">
    <property type="entry name" value="LACI-RELATED TRANSCRIPTIONAL REPRESSOR"/>
    <property type="match status" value="1"/>
</dbReference>
<reference evidence="6" key="1">
    <citation type="journal article" date="2019" name="Int. J. Syst. Evol. Microbiol.">
        <title>The Global Catalogue of Microorganisms (GCM) 10K type strain sequencing project: providing services to taxonomists for standard genome sequencing and annotation.</title>
        <authorList>
            <consortium name="The Broad Institute Genomics Platform"/>
            <consortium name="The Broad Institute Genome Sequencing Center for Infectious Disease"/>
            <person name="Wu L."/>
            <person name="Ma J."/>
        </authorList>
    </citation>
    <scope>NUCLEOTIDE SEQUENCE [LARGE SCALE GENOMIC DNA]</scope>
    <source>
        <strain evidence="6">JCM 15591</strain>
    </source>
</reference>
<accession>A0ABP4X5G8</accession>
<dbReference type="CDD" id="cd06267">
    <property type="entry name" value="PBP1_LacI_sugar_binding-like"/>
    <property type="match status" value="1"/>
</dbReference>
<evidence type="ECO:0000259" key="4">
    <source>
        <dbReference type="PROSITE" id="PS50932"/>
    </source>
</evidence>
<keyword evidence="6" id="KW-1185">Reference proteome</keyword>
<evidence type="ECO:0000313" key="5">
    <source>
        <dbReference type="EMBL" id="GAA1768046.1"/>
    </source>
</evidence>
<name>A0ABP4X5G8_9MICO</name>
<dbReference type="EMBL" id="BAAAPN010000057">
    <property type="protein sequence ID" value="GAA1768046.1"/>
    <property type="molecule type" value="Genomic_DNA"/>
</dbReference>
<feature type="domain" description="HTH lacI-type" evidence="4">
    <location>
        <begin position="1"/>
        <end position="53"/>
    </location>
</feature>
<dbReference type="PROSITE" id="PS00356">
    <property type="entry name" value="HTH_LACI_1"/>
    <property type="match status" value="1"/>
</dbReference>
<gene>
    <name evidence="5" type="ORF">GCM10009810_28440</name>
</gene>
<dbReference type="PROSITE" id="PS50932">
    <property type="entry name" value="HTH_LACI_2"/>
    <property type="match status" value="1"/>
</dbReference>
<dbReference type="GO" id="GO:0003677">
    <property type="term" value="F:DNA binding"/>
    <property type="evidence" value="ECO:0007669"/>
    <property type="project" value="UniProtKB-KW"/>
</dbReference>
<keyword evidence="2 5" id="KW-0238">DNA-binding</keyword>
<dbReference type="InterPro" id="IPR028082">
    <property type="entry name" value="Peripla_BP_I"/>
</dbReference>
<dbReference type="Pfam" id="PF00356">
    <property type="entry name" value="LacI"/>
    <property type="match status" value="1"/>
</dbReference>